<proteinExistence type="predicted"/>
<protein>
    <submittedName>
        <fullName evidence="2">Uncharacterized protein</fullName>
    </submittedName>
</protein>
<feature type="chain" id="PRO_5040282309" evidence="1">
    <location>
        <begin position="17"/>
        <end position="100"/>
    </location>
</feature>
<reference evidence="3" key="1">
    <citation type="journal article" date="2020" name="Stud. Mycol.">
        <title>101 Dothideomycetes genomes: A test case for predicting lifestyles and emergence of pathogens.</title>
        <authorList>
            <person name="Haridas S."/>
            <person name="Albert R."/>
            <person name="Binder M."/>
            <person name="Bloem J."/>
            <person name="LaButti K."/>
            <person name="Salamov A."/>
            <person name="Andreopoulos B."/>
            <person name="Baker S."/>
            <person name="Barry K."/>
            <person name="Bills G."/>
            <person name="Bluhm B."/>
            <person name="Cannon C."/>
            <person name="Castanera R."/>
            <person name="Culley D."/>
            <person name="Daum C."/>
            <person name="Ezra D."/>
            <person name="Gonzalez J."/>
            <person name="Henrissat B."/>
            <person name="Kuo A."/>
            <person name="Liang C."/>
            <person name="Lipzen A."/>
            <person name="Lutzoni F."/>
            <person name="Magnuson J."/>
            <person name="Mondo S."/>
            <person name="Nolan M."/>
            <person name="Ohm R."/>
            <person name="Pangilinan J."/>
            <person name="Park H.-J."/>
            <person name="Ramirez L."/>
            <person name="Alfaro M."/>
            <person name="Sun H."/>
            <person name="Tritt A."/>
            <person name="Yoshinaga Y."/>
            <person name="Zwiers L.-H."/>
            <person name="Turgeon B."/>
            <person name="Goodwin S."/>
            <person name="Spatafora J."/>
            <person name="Crous P."/>
            <person name="Grigoriev I."/>
        </authorList>
    </citation>
    <scope>NUCLEOTIDE SEQUENCE [LARGE SCALE GENOMIC DNA]</scope>
    <source>
        <strain evidence="3">CBS 304.66</strain>
    </source>
</reference>
<name>A0A9P4JYT3_9PLEO</name>
<comment type="caution">
    <text evidence="2">The sequence shown here is derived from an EMBL/GenBank/DDBJ whole genome shotgun (WGS) entry which is preliminary data.</text>
</comment>
<dbReference type="OrthoDB" id="2102006at2759"/>
<keyword evidence="1" id="KW-0732">Signal</keyword>
<evidence type="ECO:0000313" key="2">
    <source>
        <dbReference type="EMBL" id="KAF2258335.1"/>
    </source>
</evidence>
<accession>A0A9P4JYT3</accession>
<dbReference type="AlphaFoldDB" id="A0A9P4JYT3"/>
<feature type="signal peptide" evidence="1">
    <location>
        <begin position="1"/>
        <end position="16"/>
    </location>
</feature>
<sequence>MKFLTITALLAASASAAELKACSSTNMGGTCNVKTSFGKITGNWRSYNWRSSTNYCVKICKDCTELGWRCQSYSNNDISFNKAILFNWAGGSGPDSTTCC</sequence>
<keyword evidence="3" id="KW-1185">Reference proteome</keyword>
<gene>
    <name evidence="2" type="ORF">CC78DRAFT_479002</name>
</gene>
<evidence type="ECO:0000256" key="1">
    <source>
        <dbReference type="SAM" id="SignalP"/>
    </source>
</evidence>
<dbReference type="EMBL" id="ML986768">
    <property type="protein sequence ID" value="KAF2258335.1"/>
    <property type="molecule type" value="Genomic_DNA"/>
</dbReference>
<evidence type="ECO:0000313" key="3">
    <source>
        <dbReference type="Proteomes" id="UP000800093"/>
    </source>
</evidence>
<organism evidence="2 3">
    <name type="scientific">Lojkania enalia</name>
    <dbReference type="NCBI Taxonomy" id="147567"/>
    <lineage>
        <taxon>Eukaryota</taxon>
        <taxon>Fungi</taxon>
        <taxon>Dikarya</taxon>
        <taxon>Ascomycota</taxon>
        <taxon>Pezizomycotina</taxon>
        <taxon>Dothideomycetes</taxon>
        <taxon>Pleosporomycetidae</taxon>
        <taxon>Pleosporales</taxon>
        <taxon>Pleosporales incertae sedis</taxon>
        <taxon>Lojkania</taxon>
    </lineage>
</organism>
<dbReference type="Proteomes" id="UP000800093">
    <property type="component" value="Unassembled WGS sequence"/>
</dbReference>